<evidence type="ECO:0000256" key="4">
    <source>
        <dbReference type="ARBA" id="ARBA00022989"/>
    </source>
</evidence>
<dbReference type="Proteomes" id="UP000613740">
    <property type="component" value="Unassembled WGS sequence"/>
</dbReference>
<dbReference type="EMBL" id="JAEHOD010000043">
    <property type="protein sequence ID" value="KAG2438393.1"/>
    <property type="molecule type" value="Genomic_DNA"/>
</dbReference>
<dbReference type="GO" id="GO:0005886">
    <property type="term" value="C:plasma membrane"/>
    <property type="evidence" value="ECO:0007669"/>
    <property type="project" value="TreeGrafter"/>
</dbReference>
<accession>A0A835T8M6</accession>
<dbReference type="PANTHER" id="PTHR30520">
    <property type="entry name" value="FORMATE TRANSPORTER-RELATED"/>
    <property type="match status" value="1"/>
</dbReference>
<keyword evidence="3 7" id="KW-0812">Transmembrane</keyword>
<keyword evidence="2" id="KW-0813">Transport</keyword>
<feature type="transmembrane region" description="Helical" evidence="7">
    <location>
        <begin position="241"/>
        <end position="260"/>
    </location>
</feature>
<dbReference type="AlphaFoldDB" id="A0A835T8M6"/>
<evidence type="ECO:0000313" key="8">
    <source>
        <dbReference type="EMBL" id="KAG2438393.1"/>
    </source>
</evidence>
<keyword evidence="5 7" id="KW-0472">Membrane</keyword>
<feature type="transmembrane region" description="Helical" evidence="7">
    <location>
        <begin position="272"/>
        <end position="294"/>
    </location>
</feature>
<proteinExistence type="inferred from homology"/>
<evidence type="ECO:0000256" key="7">
    <source>
        <dbReference type="SAM" id="Phobius"/>
    </source>
</evidence>
<keyword evidence="9" id="KW-1185">Reference proteome</keyword>
<dbReference type="FunFam" id="1.20.1080.10:FF:000011">
    <property type="entry name" value="Formate family transporter"/>
    <property type="match status" value="1"/>
</dbReference>
<reference evidence="8" key="1">
    <citation type="journal article" date="2020" name="bioRxiv">
        <title>Comparative genomics of Chlamydomonas.</title>
        <authorList>
            <person name="Craig R.J."/>
            <person name="Hasan A.R."/>
            <person name="Ness R.W."/>
            <person name="Keightley P.D."/>
        </authorList>
    </citation>
    <scope>NUCLEOTIDE SEQUENCE</scope>
    <source>
        <strain evidence="8">CCAP 11/173</strain>
    </source>
</reference>
<dbReference type="PANTHER" id="PTHR30520:SF6">
    <property type="entry name" value="FORMATE_NITRATE FAMILY TRANSPORTER (EUROFUNG)"/>
    <property type="match status" value="1"/>
</dbReference>
<evidence type="ECO:0000313" key="9">
    <source>
        <dbReference type="Proteomes" id="UP000613740"/>
    </source>
</evidence>
<dbReference type="GO" id="GO:0015499">
    <property type="term" value="F:formate transmembrane transporter activity"/>
    <property type="evidence" value="ECO:0007669"/>
    <property type="project" value="TreeGrafter"/>
</dbReference>
<comment type="subcellular location">
    <subcellularLocation>
        <location evidence="1">Membrane</location>
        <topology evidence="1">Multi-pass membrane protein</topology>
    </subcellularLocation>
</comment>
<gene>
    <name evidence="8" type="ORF">HYH02_010848</name>
</gene>
<evidence type="ECO:0000256" key="1">
    <source>
        <dbReference type="ARBA" id="ARBA00004141"/>
    </source>
</evidence>
<sequence length="350" mass="35038">MICSNSTSALHFRCASRAPSALPLRRSAVGRPFVITRLLSGNGATGPAATFPSLVEVQPQPQPSTPAPAPLPAAPAAAPAAPAPVPLLPPAAIYAAAVAAGTAKCKMPLGKAFVLALLAGAYLGFAGLLSFTLLNTVPGLLSSNPGAAKLLAAGVFPLGLALITVCGAELFTGNTALMPAAVYEGKATWGEVLPRWGVVYLGNLLGCLAMVGAVVATGLVASNAVLPGLAVAKTSVPLGQVLVRSVLCNWLVCLAVWMSLAANSLPGKLMGLWMPITAFVTVGLEHSIANMWVIPIGMALGAPVSAGAFLTANLIPVTLGNMFAGAVLTAGSYSLAFGRLGAAFNGEGAK</sequence>
<dbReference type="Gene3D" id="1.20.1080.10">
    <property type="entry name" value="Glycerol uptake facilitator protein"/>
    <property type="match status" value="1"/>
</dbReference>
<evidence type="ECO:0000256" key="3">
    <source>
        <dbReference type="ARBA" id="ARBA00022692"/>
    </source>
</evidence>
<dbReference type="OrthoDB" id="4829at2759"/>
<protein>
    <submittedName>
        <fullName evidence="8">Uncharacterized protein</fullName>
    </submittedName>
</protein>
<evidence type="ECO:0000256" key="6">
    <source>
        <dbReference type="ARBA" id="ARBA00049660"/>
    </source>
</evidence>
<dbReference type="Pfam" id="PF01226">
    <property type="entry name" value="Form_Nir_trans"/>
    <property type="match status" value="1"/>
</dbReference>
<feature type="transmembrane region" description="Helical" evidence="7">
    <location>
        <begin position="314"/>
        <end position="336"/>
    </location>
</feature>
<name>A0A835T8M6_9CHLO</name>
<feature type="transmembrane region" description="Helical" evidence="7">
    <location>
        <begin position="198"/>
        <end position="221"/>
    </location>
</feature>
<comment type="caution">
    <text evidence="8">The sequence shown here is derived from an EMBL/GenBank/DDBJ whole genome shotgun (WGS) entry which is preliminary data.</text>
</comment>
<comment type="similarity">
    <text evidence="6">Belongs to the FNT transporter (TC 1.A.16) family.</text>
</comment>
<feature type="transmembrane region" description="Helical" evidence="7">
    <location>
        <begin position="112"/>
        <end position="134"/>
    </location>
</feature>
<evidence type="ECO:0000256" key="5">
    <source>
        <dbReference type="ARBA" id="ARBA00023136"/>
    </source>
</evidence>
<evidence type="ECO:0000256" key="2">
    <source>
        <dbReference type="ARBA" id="ARBA00022448"/>
    </source>
</evidence>
<dbReference type="InterPro" id="IPR000292">
    <property type="entry name" value="For/NO2_transpt"/>
</dbReference>
<feature type="transmembrane region" description="Helical" evidence="7">
    <location>
        <begin position="154"/>
        <end position="177"/>
    </location>
</feature>
<keyword evidence="4 7" id="KW-1133">Transmembrane helix</keyword>
<dbReference type="InterPro" id="IPR023271">
    <property type="entry name" value="Aquaporin-like"/>
</dbReference>
<organism evidence="8 9">
    <name type="scientific">Chlamydomonas schloesseri</name>
    <dbReference type="NCBI Taxonomy" id="2026947"/>
    <lineage>
        <taxon>Eukaryota</taxon>
        <taxon>Viridiplantae</taxon>
        <taxon>Chlorophyta</taxon>
        <taxon>core chlorophytes</taxon>
        <taxon>Chlorophyceae</taxon>
        <taxon>CS clade</taxon>
        <taxon>Chlamydomonadales</taxon>
        <taxon>Chlamydomonadaceae</taxon>
        <taxon>Chlamydomonas</taxon>
    </lineage>
</organism>